<feature type="compositionally biased region" description="Polar residues" evidence="1">
    <location>
        <begin position="666"/>
        <end position="688"/>
    </location>
</feature>
<feature type="compositionally biased region" description="Polar residues" evidence="1">
    <location>
        <begin position="824"/>
        <end position="839"/>
    </location>
</feature>
<organism evidence="2 3">
    <name type="scientific">Mycena maculata</name>
    <dbReference type="NCBI Taxonomy" id="230809"/>
    <lineage>
        <taxon>Eukaryota</taxon>
        <taxon>Fungi</taxon>
        <taxon>Dikarya</taxon>
        <taxon>Basidiomycota</taxon>
        <taxon>Agaricomycotina</taxon>
        <taxon>Agaricomycetes</taxon>
        <taxon>Agaricomycetidae</taxon>
        <taxon>Agaricales</taxon>
        <taxon>Marasmiineae</taxon>
        <taxon>Mycenaceae</taxon>
        <taxon>Mycena</taxon>
    </lineage>
</organism>
<sequence>MPGATEATGPSYISSHSADLILSDIRPIKLKLEALRSINVLLDEFLFNILNTARSLSTDKLRASLLSILPTSLGKEALLEAEVELRAYWDRTARPVVPEDDTQTFNLQWAFELLRLKCEAYSTLNESDEDSAAVGLLQERMTQLGGTIPPTPALVAPASLYLTAILESMCEHILSNVGRVAARDSSRTGATVQDVFVALCEDHSIYALFKSMRVYQQIELLSKTPKPRRSKSFSRSDRPSISRTSPSNQDLPSSGREHRPRGSTDTSATAATSATATTMPVVAASSSRSSFDKTRMKKLMSGSRNSSEREGDSQNSHKRSESVLSEDTKQTLAAYNQNEEPQDTAMLTEFDNLMRSDLTMKVSLTPDRLKTMEVYKQEKDQRGNRRPAPLAFSKSEPESSSNPPSRANGRRPSLRHVNSIVEDEEESPSASAPTPRRNITSPPNLPSASTTSVSSTSSSRVVPRQSSRSNLASPPSETSPPLPMSYPKRGPSGPAGFDADAFPVKTRRIQKNRESLDLDAVMAGSDDEDDEPAASPAPRTPSTPRTPSKPAAAPKRPPVVAPRQSSSPPAVSASTRELMNFLNEGPPDVPKVSASGREMMDFLAQGPPDNGTISSNGVSTIEGGKKSSGRLQRMMSKLAMGTSEKSRSQPSEDFGRGNKGLPPTTPVRTTPGQGLPHQTSYGNLSSLANRPVPPRPPPVQPISPPASPSDEEYQSSTRSRKASVTQSGTPRRVLPTWEQQMADGQAAPAVPLKTDNAENGSVNGSANGASVNGSGNGHSRSANGHAKNGVVVDEQARSSSRKPSAGVPAAAPEASKREPAKPAIQTQQLASPTSRSAKTTPVVAAAPAPPPIAEDDARDMRRLLARATNADECRLLFDMFLAKSGVPLEPATYDVPYPSPVLSDAPASRESAEVALELALVELFLGGSEVVPPPKKKRSKKRSEASPAAAPAPAPTGDLPAELRKYVAVAPVETPATSSRTVSEVGA</sequence>
<feature type="compositionally biased region" description="Polar residues" evidence="1">
    <location>
        <begin position="563"/>
        <end position="574"/>
    </location>
</feature>
<feature type="compositionally biased region" description="Low complexity" evidence="1">
    <location>
        <begin position="757"/>
        <end position="773"/>
    </location>
</feature>
<comment type="caution">
    <text evidence="2">The sequence shown here is derived from an EMBL/GenBank/DDBJ whole genome shotgun (WGS) entry which is preliminary data.</text>
</comment>
<dbReference type="InterPro" id="IPR009072">
    <property type="entry name" value="Histone-fold"/>
</dbReference>
<dbReference type="Proteomes" id="UP001215280">
    <property type="component" value="Unassembled WGS sequence"/>
</dbReference>
<reference evidence="2" key="1">
    <citation type="submission" date="2023-03" db="EMBL/GenBank/DDBJ databases">
        <title>Massive genome expansion in bonnet fungi (Mycena s.s.) driven by repeated elements and novel gene families across ecological guilds.</title>
        <authorList>
            <consortium name="Lawrence Berkeley National Laboratory"/>
            <person name="Harder C.B."/>
            <person name="Miyauchi S."/>
            <person name="Viragh M."/>
            <person name="Kuo A."/>
            <person name="Thoen E."/>
            <person name="Andreopoulos B."/>
            <person name="Lu D."/>
            <person name="Skrede I."/>
            <person name="Drula E."/>
            <person name="Henrissat B."/>
            <person name="Morin E."/>
            <person name="Kohler A."/>
            <person name="Barry K."/>
            <person name="LaButti K."/>
            <person name="Morin E."/>
            <person name="Salamov A."/>
            <person name="Lipzen A."/>
            <person name="Mereny Z."/>
            <person name="Hegedus B."/>
            <person name="Baldrian P."/>
            <person name="Stursova M."/>
            <person name="Weitz H."/>
            <person name="Taylor A."/>
            <person name="Grigoriev I.V."/>
            <person name="Nagy L.G."/>
            <person name="Martin F."/>
            <person name="Kauserud H."/>
        </authorList>
    </citation>
    <scope>NUCLEOTIDE SEQUENCE</scope>
    <source>
        <strain evidence="2">CBHHK188m</strain>
    </source>
</reference>
<name>A0AAD7JSQ4_9AGAR</name>
<dbReference type="Gene3D" id="1.10.20.10">
    <property type="entry name" value="Histone, subunit A"/>
    <property type="match status" value="1"/>
</dbReference>
<feature type="region of interest" description="Disordered" evidence="1">
    <location>
        <begin position="929"/>
        <end position="960"/>
    </location>
</feature>
<accession>A0AAD7JSQ4</accession>
<feature type="compositionally biased region" description="Pro residues" evidence="1">
    <location>
        <begin position="691"/>
        <end position="707"/>
    </location>
</feature>
<evidence type="ECO:0000313" key="3">
    <source>
        <dbReference type="Proteomes" id="UP001215280"/>
    </source>
</evidence>
<dbReference type="AlphaFoldDB" id="A0AAD7JSQ4"/>
<dbReference type="GO" id="GO:0046982">
    <property type="term" value="F:protein heterodimerization activity"/>
    <property type="evidence" value="ECO:0007669"/>
    <property type="project" value="InterPro"/>
</dbReference>
<proteinExistence type="predicted"/>
<feature type="compositionally biased region" description="Low complexity" evidence="1">
    <location>
        <begin position="263"/>
        <end position="287"/>
    </location>
</feature>
<evidence type="ECO:0000313" key="2">
    <source>
        <dbReference type="EMBL" id="KAJ7771084.1"/>
    </source>
</evidence>
<keyword evidence="3" id="KW-1185">Reference proteome</keyword>
<feature type="region of interest" description="Disordered" evidence="1">
    <location>
        <begin position="223"/>
        <end position="328"/>
    </location>
</feature>
<feature type="region of interest" description="Disordered" evidence="1">
    <location>
        <begin position="376"/>
        <end position="574"/>
    </location>
</feature>
<feature type="compositionally biased region" description="Low complexity" evidence="1">
    <location>
        <begin position="533"/>
        <end position="554"/>
    </location>
</feature>
<gene>
    <name evidence="2" type="ORF">DFH07DRAFT_241274</name>
</gene>
<evidence type="ECO:0000256" key="1">
    <source>
        <dbReference type="SAM" id="MobiDB-lite"/>
    </source>
</evidence>
<protein>
    <submittedName>
        <fullName evidence="2">Uncharacterized protein</fullName>
    </submittedName>
</protein>
<feature type="compositionally biased region" description="Low complexity" evidence="1">
    <location>
        <begin position="447"/>
        <end position="469"/>
    </location>
</feature>
<feature type="compositionally biased region" description="Basic and acidic residues" evidence="1">
    <location>
        <begin position="318"/>
        <end position="328"/>
    </location>
</feature>
<feature type="region of interest" description="Disordered" evidence="1">
    <location>
        <begin position="601"/>
        <end position="856"/>
    </location>
</feature>
<feature type="compositionally biased region" description="Polar residues" evidence="1">
    <location>
        <begin position="714"/>
        <end position="729"/>
    </location>
</feature>
<dbReference type="EMBL" id="JARJLG010000022">
    <property type="protein sequence ID" value="KAJ7771084.1"/>
    <property type="molecule type" value="Genomic_DNA"/>
</dbReference>